<protein>
    <submittedName>
        <fullName evidence="2">Uncharacterized protein</fullName>
    </submittedName>
</protein>
<organism evidence="2 3">
    <name type="scientific">Cutaneotrichosporon oleaginosum</name>
    <dbReference type="NCBI Taxonomy" id="879819"/>
    <lineage>
        <taxon>Eukaryota</taxon>
        <taxon>Fungi</taxon>
        <taxon>Dikarya</taxon>
        <taxon>Basidiomycota</taxon>
        <taxon>Agaricomycotina</taxon>
        <taxon>Tremellomycetes</taxon>
        <taxon>Trichosporonales</taxon>
        <taxon>Trichosporonaceae</taxon>
        <taxon>Cutaneotrichosporon</taxon>
    </lineage>
</organism>
<evidence type="ECO:0000256" key="1">
    <source>
        <dbReference type="SAM" id="MobiDB-lite"/>
    </source>
</evidence>
<reference evidence="2 3" key="1">
    <citation type="submission" date="2015-03" db="EMBL/GenBank/DDBJ databases">
        <title>Genomics and transcriptomics of the oil-accumulating basidiomycete yeast T. oleaginosus allow insights into substrate utilization and the diverse evolutionary trajectories of mating systems in fungi.</title>
        <authorList>
            <consortium name="DOE Joint Genome Institute"/>
            <person name="Kourist R."/>
            <person name="Kracht O."/>
            <person name="Bracharz F."/>
            <person name="Lipzen A."/>
            <person name="Nolan M."/>
            <person name="Ohm R."/>
            <person name="Grigoriev I."/>
            <person name="Sun S."/>
            <person name="Heitman J."/>
            <person name="Bruck T."/>
            <person name="Nowrousian M."/>
        </authorList>
    </citation>
    <scope>NUCLEOTIDE SEQUENCE [LARGE SCALE GENOMIC DNA]</scope>
    <source>
        <strain evidence="2 3">IBC0246</strain>
    </source>
</reference>
<feature type="region of interest" description="Disordered" evidence="1">
    <location>
        <begin position="183"/>
        <end position="207"/>
    </location>
</feature>
<dbReference type="EMBL" id="KQ087240">
    <property type="protein sequence ID" value="KLT40140.1"/>
    <property type="molecule type" value="Genomic_DNA"/>
</dbReference>
<accession>A0A0J0XGC0</accession>
<evidence type="ECO:0000313" key="2">
    <source>
        <dbReference type="EMBL" id="KLT40140.1"/>
    </source>
</evidence>
<dbReference type="AlphaFoldDB" id="A0A0J0XGC0"/>
<proteinExistence type="predicted"/>
<evidence type="ECO:0000313" key="3">
    <source>
        <dbReference type="Proteomes" id="UP000053611"/>
    </source>
</evidence>
<dbReference type="GeneID" id="28980259"/>
<sequence>MPTPKSTPPTTTPVRMFGETTRALLGLSVETEKTHAHLYHIYGEQYRYRANTRKLELDRSKARDLARPTSHLFIVKHVDPSRVHMVVCSACTRASVRACIRAWPRRSARHSHGALFALHTLRRTLSPCVSTAATPACSVRARRLQGPAIHWCAVRHARSPCPCERHGVALSVFPIPNPSTLISDARLSRSPPPRVCRTYSRQPADRN</sequence>
<gene>
    <name evidence="2" type="ORF">CC85DRAFT_161634</name>
</gene>
<dbReference type="Proteomes" id="UP000053611">
    <property type="component" value="Unassembled WGS sequence"/>
</dbReference>
<dbReference type="RefSeq" id="XP_018276631.1">
    <property type="nucleotide sequence ID" value="XM_018419656.1"/>
</dbReference>
<keyword evidence="3" id="KW-1185">Reference proteome</keyword>
<name>A0A0J0XGC0_9TREE</name>